<sequence>MQFSGHRSANGLRTYKNPNDQQRLKNSTLLLNAIQESPIVQQEPHQESQVIQELQQESQVIQHEDFQITEHEVQVTQDEEFQNTQQVTQDNSSIMQEFNTTFTQVKSQVSHKNIHKKKPKLIYKEVQAKLNKPFRIPFKDVQDQTQFVETANNTQQIKTTKDTQPIEMTKNTQHIKTTKDTQPIEMTKNTQHIKPTKDTQCIENNEMTKDGTTNIFKFHNSGDVKIIFSNK</sequence>
<comment type="caution">
    <text evidence="2">The sequence shown here is derived from an EMBL/GenBank/DDBJ whole genome shotgun (WGS) entry which is preliminary data.</text>
</comment>
<gene>
    <name evidence="2" type="ORF">C2G38_2234072</name>
</gene>
<evidence type="ECO:0000256" key="1">
    <source>
        <dbReference type="SAM" id="MobiDB-lite"/>
    </source>
</evidence>
<dbReference type="OrthoDB" id="10378254at2759"/>
<accession>A0A397TUD1</accession>
<protein>
    <submittedName>
        <fullName evidence="2">Uncharacterized protein</fullName>
    </submittedName>
</protein>
<evidence type="ECO:0000313" key="2">
    <source>
        <dbReference type="EMBL" id="RIB00508.1"/>
    </source>
</evidence>
<dbReference type="Proteomes" id="UP000266673">
    <property type="component" value="Unassembled WGS sequence"/>
</dbReference>
<organism evidence="2 3">
    <name type="scientific">Gigaspora rosea</name>
    <dbReference type="NCBI Taxonomy" id="44941"/>
    <lineage>
        <taxon>Eukaryota</taxon>
        <taxon>Fungi</taxon>
        <taxon>Fungi incertae sedis</taxon>
        <taxon>Mucoromycota</taxon>
        <taxon>Glomeromycotina</taxon>
        <taxon>Glomeromycetes</taxon>
        <taxon>Diversisporales</taxon>
        <taxon>Gigasporaceae</taxon>
        <taxon>Gigaspora</taxon>
    </lineage>
</organism>
<keyword evidence="3" id="KW-1185">Reference proteome</keyword>
<dbReference type="AlphaFoldDB" id="A0A397TUD1"/>
<reference evidence="2 3" key="1">
    <citation type="submission" date="2018-06" db="EMBL/GenBank/DDBJ databases">
        <title>Comparative genomics reveals the genomic features of Rhizophagus irregularis, R. cerebriforme, R. diaphanum and Gigaspora rosea, and their symbiotic lifestyle signature.</title>
        <authorList>
            <person name="Morin E."/>
            <person name="San Clemente H."/>
            <person name="Chen E.C.H."/>
            <person name="De La Providencia I."/>
            <person name="Hainaut M."/>
            <person name="Kuo A."/>
            <person name="Kohler A."/>
            <person name="Murat C."/>
            <person name="Tang N."/>
            <person name="Roy S."/>
            <person name="Loubradou J."/>
            <person name="Henrissat B."/>
            <person name="Grigoriev I.V."/>
            <person name="Corradi N."/>
            <person name="Roux C."/>
            <person name="Martin F.M."/>
        </authorList>
    </citation>
    <scope>NUCLEOTIDE SEQUENCE [LARGE SCALE GENOMIC DNA]</scope>
    <source>
        <strain evidence="2 3">DAOM 194757</strain>
    </source>
</reference>
<evidence type="ECO:0000313" key="3">
    <source>
        <dbReference type="Proteomes" id="UP000266673"/>
    </source>
</evidence>
<proteinExistence type="predicted"/>
<name>A0A397TUD1_9GLOM</name>
<feature type="region of interest" description="Disordered" evidence="1">
    <location>
        <begin position="1"/>
        <end position="22"/>
    </location>
</feature>
<dbReference type="EMBL" id="QKWP01004086">
    <property type="protein sequence ID" value="RIB00508.1"/>
    <property type="molecule type" value="Genomic_DNA"/>
</dbReference>